<feature type="region of interest" description="Disordered" evidence="1">
    <location>
        <begin position="181"/>
        <end position="216"/>
    </location>
</feature>
<dbReference type="Pfam" id="PF05142">
    <property type="entry name" value="DUF702"/>
    <property type="match status" value="1"/>
</dbReference>
<sequence length="454" mass="50031">MKRRRHEVVDLSLLPPIETLIPDELKNYTKEELSAYLESKGIQPKVTKPEMKRQMRLVLQAVKENKPELIVQLQNDALREIIETPRKLSRPVDFPRPHLPAGLQIPMAAAAAAAAVQEGDVAMCSGPGCRKKANRECDFLRCRSCCTRNGYLCYIHMNDVQRRGNESHLYREHPFVKGTAEVSASGLSTSQASRTTSTVGAQAQPAEPTQRGPTESVKERMVWMETCPGCGVPVAAAGSLFLLHLRLCCPDILERLLAEPHNARAMLRRPHAVESEEEADDTGLPDAPEEEDVEEELEPVDKAKVRAELRYKRRKADLGLLFSNEPPLLEAIGDTILNFAERKASLQRIVEKLEGLVGDDASLVALDAEQRRIDSFAGYLDALDAAATIDEVAGLEQAFEAEHGIILHAGNVAFNVHRHQRAAASTADDHGLPPLAPQQPRSAVAPETVYLAQL</sequence>
<feature type="region of interest" description="Disordered" evidence="1">
    <location>
        <begin position="269"/>
        <end position="299"/>
    </location>
</feature>
<dbReference type="OrthoDB" id="21162at2759"/>
<proteinExistence type="predicted"/>
<dbReference type="EMBL" id="KB008036">
    <property type="protein sequence ID" value="ELR15111.1"/>
    <property type="molecule type" value="Genomic_DNA"/>
</dbReference>
<feature type="compositionally biased region" description="Polar residues" evidence="1">
    <location>
        <begin position="185"/>
        <end position="201"/>
    </location>
</feature>
<evidence type="ECO:0000313" key="3">
    <source>
        <dbReference type="Proteomes" id="UP000011083"/>
    </source>
</evidence>
<dbReference type="RefSeq" id="XP_004337124.1">
    <property type="nucleotide sequence ID" value="XM_004337076.1"/>
</dbReference>
<organism evidence="2 3">
    <name type="scientific">Acanthamoeba castellanii (strain ATCC 30010 / Neff)</name>
    <dbReference type="NCBI Taxonomy" id="1257118"/>
    <lineage>
        <taxon>Eukaryota</taxon>
        <taxon>Amoebozoa</taxon>
        <taxon>Discosea</taxon>
        <taxon>Longamoebia</taxon>
        <taxon>Centramoebida</taxon>
        <taxon>Acanthamoebidae</taxon>
        <taxon>Acanthamoeba</taxon>
    </lineage>
</organism>
<feature type="compositionally biased region" description="Acidic residues" evidence="1">
    <location>
        <begin position="275"/>
        <end position="298"/>
    </location>
</feature>
<dbReference type="Proteomes" id="UP000011083">
    <property type="component" value="Unassembled WGS sequence"/>
</dbReference>
<dbReference type="KEGG" id="acan:ACA1_215930"/>
<name>L8GSN5_ACACF</name>
<evidence type="ECO:0000313" key="2">
    <source>
        <dbReference type="EMBL" id="ELR15111.1"/>
    </source>
</evidence>
<gene>
    <name evidence="2" type="ORF">ACA1_215930</name>
</gene>
<reference evidence="2 3" key="1">
    <citation type="journal article" date="2013" name="Genome Biol.">
        <title>Genome of Acanthamoeba castellanii highlights extensive lateral gene transfer and early evolution of tyrosine kinase signaling.</title>
        <authorList>
            <person name="Clarke M."/>
            <person name="Lohan A.J."/>
            <person name="Liu B."/>
            <person name="Lagkouvardos I."/>
            <person name="Roy S."/>
            <person name="Zafar N."/>
            <person name="Bertelli C."/>
            <person name="Schilde C."/>
            <person name="Kianianmomeni A."/>
            <person name="Burglin T.R."/>
            <person name="Frech C."/>
            <person name="Turcotte B."/>
            <person name="Kopec K.O."/>
            <person name="Synnott J.M."/>
            <person name="Choo C."/>
            <person name="Paponov I."/>
            <person name="Finkler A."/>
            <person name="Soon Heng Tan C."/>
            <person name="Hutchins A.P."/>
            <person name="Weinmeier T."/>
            <person name="Rattei T."/>
            <person name="Chu J.S."/>
            <person name="Gimenez G."/>
            <person name="Irimia M."/>
            <person name="Rigden D.J."/>
            <person name="Fitzpatrick D.A."/>
            <person name="Lorenzo-Morales J."/>
            <person name="Bateman A."/>
            <person name="Chiu C.H."/>
            <person name="Tang P."/>
            <person name="Hegemann P."/>
            <person name="Fromm H."/>
            <person name="Raoult D."/>
            <person name="Greub G."/>
            <person name="Miranda-Saavedra D."/>
            <person name="Chen N."/>
            <person name="Nash P."/>
            <person name="Ginger M.L."/>
            <person name="Horn M."/>
            <person name="Schaap P."/>
            <person name="Caler L."/>
            <person name="Loftus B."/>
        </authorList>
    </citation>
    <scope>NUCLEOTIDE SEQUENCE [LARGE SCALE GENOMIC DNA]</scope>
    <source>
        <strain evidence="2 3">Neff</strain>
    </source>
</reference>
<protein>
    <submittedName>
        <fullName evidence="2">Uncharacterized protein</fullName>
    </submittedName>
</protein>
<keyword evidence="3" id="KW-1185">Reference proteome</keyword>
<dbReference type="VEuPathDB" id="AmoebaDB:ACA1_215930"/>
<dbReference type="GeneID" id="14915639"/>
<evidence type="ECO:0000256" key="1">
    <source>
        <dbReference type="SAM" id="MobiDB-lite"/>
    </source>
</evidence>
<accession>L8GSN5</accession>
<dbReference type="AlphaFoldDB" id="L8GSN5"/>